<organism evidence="1 2">
    <name type="scientific">Dietzia maris</name>
    <dbReference type="NCBI Taxonomy" id="37915"/>
    <lineage>
        <taxon>Bacteria</taxon>
        <taxon>Bacillati</taxon>
        <taxon>Actinomycetota</taxon>
        <taxon>Actinomycetes</taxon>
        <taxon>Mycobacteriales</taxon>
        <taxon>Dietziaceae</taxon>
        <taxon>Dietzia</taxon>
    </lineage>
</organism>
<accession>A0AAE4QX43</accession>
<sequence length="64" mass="7154">MSATKVIRVITAEGIEYVQSATSFDIQQGVLILFSDRSENVAIKAYNVHRWGDVEWVDPSEVPS</sequence>
<proteinExistence type="predicted"/>
<dbReference type="AlphaFoldDB" id="A0AAE4QX43"/>
<name>A0AAE4QX43_9ACTN</name>
<evidence type="ECO:0000313" key="2">
    <source>
        <dbReference type="Proteomes" id="UP001185873"/>
    </source>
</evidence>
<dbReference type="Proteomes" id="UP001185873">
    <property type="component" value="Unassembled WGS sequence"/>
</dbReference>
<protein>
    <submittedName>
        <fullName evidence="1">Uncharacterized protein</fullName>
    </submittedName>
</protein>
<dbReference type="RefSeq" id="WP_317470615.1">
    <property type="nucleotide sequence ID" value="NZ_JAWLKJ010000003.1"/>
</dbReference>
<gene>
    <name evidence="1" type="ORF">R3P82_12635</name>
</gene>
<dbReference type="EMBL" id="JAWLKJ010000003">
    <property type="protein sequence ID" value="MDV6299956.1"/>
    <property type="molecule type" value="Genomic_DNA"/>
</dbReference>
<comment type="caution">
    <text evidence="1">The sequence shown here is derived from an EMBL/GenBank/DDBJ whole genome shotgun (WGS) entry which is preliminary data.</text>
</comment>
<reference evidence="1" key="1">
    <citation type="submission" date="2023-10" db="EMBL/GenBank/DDBJ databases">
        <title>Development of a sustainable strategy for remediation of hydrocarbon-contaminated territories based on the waste exchange concept.</title>
        <authorList>
            <person name="Krivoruchko A."/>
        </authorList>
    </citation>
    <scope>NUCLEOTIDE SEQUENCE</scope>
    <source>
        <strain evidence="1">IEGM 1175</strain>
    </source>
</reference>
<evidence type="ECO:0000313" key="1">
    <source>
        <dbReference type="EMBL" id="MDV6299956.1"/>
    </source>
</evidence>